<dbReference type="EMBL" id="FNPI01000024">
    <property type="protein sequence ID" value="SDZ64663.1"/>
    <property type="molecule type" value="Genomic_DNA"/>
</dbReference>
<sequence length="550" mass="61495">MGTASLYKNAKRMEKIIAALVEQPSVTGTGGECRMVDTMIELLKQIPYFSAHPENITRVKLARDALGREAMFALLKKDKEATDVTILLSHYDVVGVTDYGPYKEHAFQPKQLTTLLKQSNINFLDPSAQTDLFSDNYLFGRGVMDMKAGLAMQMSVLHDLSEDKAFQKNILLIATPDEENLSAGMFAAVRKLHQLKVENGWHYKACVCSEPNFAAFPGDDNKYIYTGSTGKLLPFIFCLGRETHVGQPLEGISAALMAAQLAVELEWADEFVDEWGGETSPSPTCLRIRDLKGQYDVQTPNEAYLLYNVLTLTSAPEAVVNKLVNLCRRAGGEIVQKLTVKRQMQQKTQESSGHTALTKPAVFTFSELYQLGITKYGDPFKEAIAFLLEDPVFQTKGYTEQTLEIARTVSAYFYDEAPFYFILLQPPYYPHVRLDEQQHQSLLKITAEIKALAAEAFSEDVKIKTFFPGLSDVSYCYAAGNGDIHAMLQKNMPLLQHSYDIPTKEMAQLSIPTINIGPYGKDAHKRSERLELTYSTNIAPVLLMEALKKI</sequence>
<dbReference type="InterPro" id="IPR002933">
    <property type="entry name" value="Peptidase_M20"/>
</dbReference>
<dbReference type="Gene3D" id="3.40.630.10">
    <property type="entry name" value="Zn peptidases"/>
    <property type="match status" value="1"/>
</dbReference>
<organism evidence="1 2">
    <name type="scientific">Evansella caseinilytica</name>
    <dbReference type="NCBI Taxonomy" id="1503961"/>
    <lineage>
        <taxon>Bacteria</taxon>
        <taxon>Bacillati</taxon>
        <taxon>Bacillota</taxon>
        <taxon>Bacilli</taxon>
        <taxon>Bacillales</taxon>
        <taxon>Bacillaceae</taxon>
        <taxon>Evansella</taxon>
    </lineage>
</organism>
<gene>
    <name evidence="1" type="ORF">SAMN05421736_12475</name>
</gene>
<accession>A0A1H3UQF9</accession>
<reference evidence="2" key="1">
    <citation type="submission" date="2016-10" db="EMBL/GenBank/DDBJ databases">
        <authorList>
            <person name="Varghese N."/>
            <person name="Submissions S."/>
        </authorList>
    </citation>
    <scope>NUCLEOTIDE SEQUENCE [LARGE SCALE GENOMIC DNA]</scope>
    <source>
        <strain evidence="2">SP</strain>
    </source>
</reference>
<dbReference type="InterPro" id="IPR012166">
    <property type="entry name" value="Uncharacterised_RocB"/>
</dbReference>
<evidence type="ECO:0000313" key="1">
    <source>
        <dbReference type="EMBL" id="SDZ64663.1"/>
    </source>
</evidence>
<dbReference type="PANTHER" id="PTHR43808">
    <property type="entry name" value="ACETYLORNITHINE DEACETYLASE"/>
    <property type="match status" value="1"/>
</dbReference>
<dbReference type="AlphaFoldDB" id="A0A1H3UQF9"/>
<dbReference type="GO" id="GO:0016787">
    <property type="term" value="F:hydrolase activity"/>
    <property type="evidence" value="ECO:0007669"/>
    <property type="project" value="InterPro"/>
</dbReference>
<keyword evidence="2" id="KW-1185">Reference proteome</keyword>
<proteinExistence type="predicted"/>
<name>A0A1H3UQF9_9BACI</name>
<dbReference type="Proteomes" id="UP000198935">
    <property type="component" value="Unassembled WGS sequence"/>
</dbReference>
<dbReference type="SUPFAM" id="SSF53187">
    <property type="entry name" value="Zn-dependent exopeptidases"/>
    <property type="match status" value="1"/>
</dbReference>
<dbReference type="Pfam" id="PF01546">
    <property type="entry name" value="Peptidase_M20"/>
    <property type="match status" value="1"/>
</dbReference>
<dbReference type="STRING" id="1503961.SAMN05421736_12475"/>
<dbReference type="PIRSF" id="PIRSF010386">
    <property type="entry name" value="RocB"/>
    <property type="match status" value="1"/>
</dbReference>
<protein>
    <submittedName>
        <fullName evidence="1">Arginine utilization protein RocB</fullName>
    </submittedName>
</protein>
<evidence type="ECO:0000313" key="2">
    <source>
        <dbReference type="Proteomes" id="UP000198935"/>
    </source>
</evidence>
<dbReference type="OrthoDB" id="9815360at2"/>
<dbReference type="PANTHER" id="PTHR43808:SF27">
    <property type="entry name" value="PROTEIN ROCB"/>
    <property type="match status" value="1"/>
</dbReference>
<dbReference type="InterPro" id="IPR050072">
    <property type="entry name" value="Peptidase_M20A"/>
</dbReference>